<dbReference type="RefSeq" id="WP_068166176.1">
    <property type="nucleotide sequence ID" value="NZ_AOGK01000012.1"/>
</dbReference>
<evidence type="ECO:0000313" key="2">
    <source>
        <dbReference type="EMBL" id="MDG5976498.1"/>
    </source>
</evidence>
<evidence type="ECO:0000313" key="3">
    <source>
        <dbReference type="Proteomes" id="UP001152876"/>
    </source>
</evidence>
<dbReference type="InterPro" id="IPR046170">
    <property type="entry name" value="DUF6172"/>
</dbReference>
<gene>
    <name evidence="2" type="ORF">H010_14621</name>
</gene>
<keyword evidence="3" id="KW-1185">Reference proteome</keyword>
<dbReference type="AlphaFoldDB" id="A0A9X4P538"/>
<protein>
    <submittedName>
        <fullName evidence="2">Uncharacterized protein</fullName>
    </submittedName>
</protein>
<dbReference type="EMBL" id="AOGK01000012">
    <property type="protein sequence ID" value="MDG5976498.1"/>
    <property type="molecule type" value="Genomic_DNA"/>
</dbReference>
<dbReference type="Pfam" id="PF19669">
    <property type="entry name" value="DUF6172"/>
    <property type="match status" value="1"/>
</dbReference>
<feature type="region of interest" description="Disordered" evidence="1">
    <location>
        <begin position="89"/>
        <end position="114"/>
    </location>
</feature>
<dbReference type="Proteomes" id="UP001152876">
    <property type="component" value="Unassembled WGS sequence"/>
</dbReference>
<reference evidence="2" key="1">
    <citation type="submission" date="2013-01" db="EMBL/GenBank/DDBJ databases">
        <title>Genome draft of Hydrogenophaga taeniospiralis 2K1.</title>
        <authorList>
            <person name="Gomila M."/>
            <person name="Lalucat J."/>
        </authorList>
    </citation>
    <scope>NUCLEOTIDE SEQUENCE</scope>
    <source>
        <strain evidence="2">CCUG 15921</strain>
    </source>
</reference>
<comment type="caution">
    <text evidence="2">The sequence shown here is derived from an EMBL/GenBank/DDBJ whole genome shotgun (WGS) entry which is preliminary data.</text>
</comment>
<feature type="compositionally biased region" description="Low complexity" evidence="1">
    <location>
        <begin position="95"/>
        <end position="114"/>
    </location>
</feature>
<sequence length="114" mass="12640">MRKIYPLRPEGKHPDRVLDAVKHDIRKYMKRERRRALPEGASFWDFDCRFGADKDSAQTANPAELIGLLDALARAGGEQCYVELLAKPGVRQPRPVGEPASPAEAAPEADTAED</sequence>
<dbReference type="OrthoDB" id="9794656at2"/>
<name>A0A9X4P538_9BURK</name>
<accession>A0A9X4P538</accession>
<organism evidence="2 3">
    <name type="scientific">Hydrogenophaga taeniospiralis CCUG 15921</name>
    <dbReference type="NCBI Taxonomy" id="1281780"/>
    <lineage>
        <taxon>Bacteria</taxon>
        <taxon>Pseudomonadati</taxon>
        <taxon>Pseudomonadota</taxon>
        <taxon>Betaproteobacteria</taxon>
        <taxon>Burkholderiales</taxon>
        <taxon>Comamonadaceae</taxon>
        <taxon>Hydrogenophaga</taxon>
    </lineage>
</organism>
<evidence type="ECO:0000256" key="1">
    <source>
        <dbReference type="SAM" id="MobiDB-lite"/>
    </source>
</evidence>
<proteinExistence type="predicted"/>